<dbReference type="SUPFAM" id="SSF48498">
    <property type="entry name" value="Tetracyclin repressor-like, C-terminal domain"/>
    <property type="match status" value="1"/>
</dbReference>
<evidence type="ECO:0000259" key="5">
    <source>
        <dbReference type="PROSITE" id="PS50977"/>
    </source>
</evidence>
<sequence>MRVTDAGESAQQTPRKIARDRKQQELLEVARRHLGEVGAAGLSLRAIARECGLVSSAIYRYFVSRDALLTVLIIEAYDALGLHVESAEAGVPRSELAARFTAAAHAMREWGQKNPHQYALIFGSPVPGYSAPQDTVASASRVGLVLFAVLRDAYQQGIRPAVTPSLTEAGPSVSQLRQDFGLDVPDTLVLMGVEAWSRLHGAIAFEIFGQFNKMVSAPGKLYSFIIAEELTRFGLGAGSK</sequence>
<evidence type="ECO:0000313" key="6">
    <source>
        <dbReference type="EMBL" id="QIM16882.1"/>
    </source>
</evidence>
<dbReference type="Gene3D" id="1.10.357.10">
    <property type="entry name" value="Tetracycline Repressor, domain 2"/>
    <property type="match status" value="1"/>
</dbReference>
<keyword evidence="2 4" id="KW-0238">DNA-binding</keyword>
<evidence type="ECO:0000256" key="3">
    <source>
        <dbReference type="ARBA" id="ARBA00023163"/>
    </source>
</evidence>
<dbReference type="KEGG" id="lins:G7067_11490"/>
<dbReference type="InterPro" id="IPR001647">
    <property type="entry name" value="HTH_TetR"/>
</dbReference>
<name>A0A6G8FLC6_9MICO</name>
<keyword evidence="3" id="KW-0804">Transcription</keyword>
<dbReference type="EMBL" id="CP049934">
    <property type="protein sequence ID" value="QIM16882.1"/>
    <property type="molecule type" value="Genomic_DNA"/>
</dbReference>
<gene>
    <name evidence="6" type="ORF">G7067_11490</name>
</gene>
<accession>A0A6G8FLC6</accession>
<proteinExistence type="predicted"/>
<dbReference type="PRINTS" id="PR00455">
    <property type="entry name" value="HTHTETR"/>
</dbReference>
<dbReference type="SUPFAM" id="SSF46689">
    <property type="entry name" value="Homeodomain-like"/>
    <property type="match status" value="1"/>
</dbReference>
<dbReference type="GO" id="GO:0000976">
    <property type="term" value="F:transcription cis-regulatory region binding"/>
    <property type="evidence" value="ECO:0007669"/>
    <property type="project" value="TreeGrafter"/>
</dbReference>
<dbReference type="InterPro" id="IPR036271">
    <property type="entry name" value="Tet_transcr_reg_TetR-rel_C_sf"/>
</dbReference>
<dbReference type="PANTHER" id="PTHR30055">
    <property type="entry name" value="HTH-TYPE TRANSCRIPTIONAL REGULATOR RUTR"/>
    <property type="match status" value="1"/>
</dbReference>
<feature type="DNA-binding region" description="H-T-H motif" evidence="4">
    <location>
        <begin position="43"/>
        <end position="62"/>
    </location>
</feature>
<dbReference type="AlphaFoldDB" id="A0A6G8FLC6"/>
<dbReference type="PROSITE" id="PS50977">
    <property type="entry name" value="HTH_TETR_2"/>
    <property type="match status" value="1"/>
</dbReference>
<dbReference type="Pfam" id="PF00440">
    <property type="entry name" value="TetR_N"/>
    <property type="match status" value="1"/>
</dbReference>
<dbReference type="Proteomes" id="UP000501387">
    <property type="component" value="Chromosome"/>
</dbReference>
<dbReference type="InterPro" id="IPR009057">
    <property type="entry name" value="Homeodomain-like_sf"/>
</dbReference>
<protein>
    <submittedName>
        <fullName evidence="6">TetR/AcrR family transcriptional regulator</fullName>
    </submittedName>
</protein>
<dbReference type="GO" id="GO:0003700">
    <property type="term" value="F:DNA-binding transcription factor activity"/>
    <property type="evidence" value="ECO:0007669"/>
    <property type="project" value="TreeGrafter"/>
</dbReference>
<dbReference type="Pfam" id="PF13305">
    <property type="entry name" value="TetR_C_33"/>
    <property type="match status" value="1"/>
</dbReference>
<dbReference type="PANTHER" id="PTHR30055:SF243">
    <property type="entry name" value="HTH-TYPE TRANSCRIPTIONAL REGULATOR RV1816"/>
    <property type="match status" value="1"/>
</dbReference>
<evidence type="ECO:0000256" key="2">
    <source>
        <dbReference type="ARBA" id="ARBA00023125"/>
    </source>
</evidence>
<evidence type="ECO:0000313" key="7">
    <source>
        <dbReference type="Proteomes" id="UP000501387"/>
    </source>
</evidence>
<feature type="domain" description="HTH tetR-type" evidence="5">
    <location>
        <begin position="20"/>
        <end position="80"/>
    </location>
</feature>
<reference evidence="6 7" key="1">
    <citation type="submission" date="2020-03" db="EMBL/GenBank/DDBJ databases">
        <title>Leucobacter sp. nov., isolated from beetles.</title>
        <authorList>
            <person name="Hyun D.-W."/>
            <person name="Bae J.-W."/>
        </authorList>
    </citation>
    <scope>NUCLEOTIDE SEQUENCE [LARGE SCALE GENOMIC DNA]</scope>
    <source>
        <strain evidence="6 7">HDW9B</strain>
    </source>
</reference>
<dbReference type="InterPro" id="IPR025996">
    <property type="entry name" value="MT1864/Rv1816-like_C"/>
</dbReference>
<organism evidence="6 7">
    <name type="scientific">Leucobacter insecticola</name>
    <dbReference type="NCBI Taxonomy" id="2714934"/>
    <lineage>
        <taxon>Bacteria</taxon>
        <taxon>Bacillati</taxon>
        <taxon>Actinomycetota</taxon>
        <taxon>Actinomycetes</taxon>
        <taxon>Micrococcales</taxon>
        <taxon>Microbacteriaceae</taxon>
        <taxon>Leucobacter</taxon>
    </lineage>
</organism>
<keyword evidence="7" id="KW-1185">Reference proteome</keyword>
<evidence type="ECO:0000256" key="1">
    <source>
        <dbReference type="ARBA" id="ARBA00023015"/>
    </source>
</evidence>
<keyword evidence="1" id="KW-0805">Transcription regulation</keyword>
<dbReference type="InterPro" id="IPR050109">
    <property type="entry name" value="HTH-type_TetR-like_transc_reg"/>
</dbReference>
<evidence type="ECO:0000256" key="4">
    <source>
        <dbReference type="PROSITE-ProRule" id="PRU00335"/>
    </source>
</evidence>